<name>A0A1I3SE71_9HYPH</name>
<organism evidence="2 3">
    <name type="scientific">Aquamicrobium aerolatum DSM 21857</name>
    <dbReference type="NCBI Taxonomy" id="1121003"/>
    <lineage>
        <taxon>Bacteria</taxon>
        <taxon>Pseudomonadati</taxon>
        <taxon>Pseudomonadota</taxon>
        <taxon>Alphaproteobacteria</taxon>
        <taxon>Hyphomicrobiales</taxon>
        <taxon>Phyllobacteriaceae</taxon>
        <taxon>Aerobium</taxon>
    </lineage>
</organism>
<feature type="transmembrane region" description="Helical" evidence="1">
    <location>
        <begin position="31"/>
        <end position="51"/>
    </location>
</feature>
<evidence type="ECO:0000313" key="3">
    <source>
        <dbReference type="Proteomes" id="UP000242763"/>
    </source>
</evidence>
<protein>
    <submittedName>
        <fullName evidence="2">Uncharacterized protein</fullName>
    </submittedName>
</protein>
<dbReference type="OrthoDB" id="9912892at2"/>
<proteinExistence type="predicted"/>
<dbReference type="RefSeq" id="WP_091524720.1">
    <property type="nucleotide sequence ID" value="NZ_FORF01000030.1"/>
</dbReference>
<reference evidence="3" key="1">
    <citation type="submission" date="2016-10" db="EMBL/GenBank/DDBJ databases">
        <authorList>
            <person name="Varghese N."/>
            <person name="Submissions S."/>
        </authorList>
    </citation>
    <scope>NUCLEOTIDE SEQUENCE [LARGE SCALE GENOMIC DNA]</scope>
    <source>
        <strain evidence="3">DSM 21857</strain>
    </source>
</reference>
<feature type="transmembrane region" description="Helical" evidence="1">
    <location>
        <begin position="72"/>
        <end position="92"/>
    </location>
</feature>
<evidence type="ECO:0000256" key="1">
    <source>
        <dbReference type="SAM" id="Phobius"/>
    </source>
</evidence>
<dbReference type="EMBL" id="FORF01000030">
    <property type="protein sequence ID" value="SFJ57133.1"/>
    <property type="molecule type" value="Genomic_DNA"/>
</dbReference>
<keyword evidence="1" id="KW-1133">Transmembrane helix</keyword>
<gene>
    <name evidence="2" type="ORF">SAMN03080618_03345</name>
</gene>
<dbReference type="STRING" id="1121003.SAMN03080618_03345"/>
<feature type="transmembrane region" description="Helical" evidence="1">
    <location>
        <begin position="154"/>
        <end position="173"/>
    </location>
</feature>
<sequence length="185" mass="20894">MMNQLDDTDQSAFLIDEWKAAREQVHLLLNAIWRLESAAILGLGGFYAWFYSRGDGWLKPFKLITLGLSKPAVLFEVACLTSVPAVFAVFVLNRLKIEYAILARLGEYSKLIEGSIYRSVPLKIELAGWETYLAKHKPDDLSFLAVRDLFSNTFNGFMIITAICIVVAIINWIRLVESLIGTLVY</sequence>
<dbReference type="AlphaFoldDB" id="A0A1I3SE71"/>
<dbReference type="Proteomes" id="UP000242763">
    <property type="component" value="Unassembled WGS sequence"/>
</dbReference>
<keyword evidence="3" id="KW-1185">Reference proteome</keyword>
<keyword evidence="1" id="KW-0812">Transmembrane</keyword>
<accession>A0A1I3SE71</accession>
<evidence type="ECO:0000313" key="2">
    <source>
        <dbReference type="EMBL" id="SFJ57133.1"/>
    </source>
</evidence>
<keyword evidence="1" id="KW-0472">Membrane</keyword>